<dbReference type="EC" id="3.1.21.-" evidence="1"/>
<organism evidence="1 2">
    <name type="scientific">Paracerasibacillus soli</name>
    <dbReference type="NCBI Taxonomy" id="480284"/>
    <lineage>
        <taxon>Bacteria</taxon>
        <taxon>Bacillati</taxon>
        <taxon>Bacillota</taxon>
        <taxon>Bacilli</taxon>
        <taxon>Bacillales</taxon>
        <taxon>Bacillaceae</taxon>
        <taxon>Paracerasibacillus</taxon>
    </lineage>
</organism>
<comment type="caution">
    <text evidence="1">The sequence shown here is derived from an EMBL/GenBank/DDBJ whole genome shotgun (WGS) entry which is preliminary data.</text>
</comment>
<keyword evidence="1" id="KW-0255">Endonuclease</keyword>
<dbReference type="GO" id="GO:0004519">
    <property type="term" value="F:endonuclease activity"/>
    <property type="evidence" value="ECO:0007669"/>
    <property type="project" value="UniProtKB-KW"/>
</dbReference>
<dbReference type="RefSeq" id="WP_320381589.1">
    <property type="nucleotide sequence ID" value="NZ_JAWDIQ010000004.1"/>
</dbReference>
<gene>
    <name evidence="1" type="ORF">RWD45_21415</name>
</gene>
<keyword evidence="2" id="KW-1185">Reference proteome</keyword>
<dbReference type="GO" id="GO:0016787">
    <property type="term" value="F:hydrolase activity"/>
    <property type="evidence" value="ECO:0007669"/>
    <property type="project" value="UniProtKB-KW"/>
</dbReference>
<proteinExistence type="predicted"/>
<evidence type="ECO:0000313" key="2">
    <source>
        <dbReference type="Proteomes" id="UP001275315"/>
    </source>
</evidence>
<sequence length="216" mass="25344">MSKAFTDVVLSKTLNSYCRNATNKEGDTFVGIKSEIKGDKHEISVNFPIGYNISKKEENLRDDIIDLISVLSAYNDKQSRVSQISSNQVLKTVRFPVQAYFRVMRYYLDYDYYMENEEVYVQGMSGPVSMKQTIRRMTPIAQKKGFVYPNLMVRKNSDTDKHIITEINKFCVYESFMKLGWIYKQRLPQPANVRNPNLKMYQTILRQKLKKQMKIL</sequence>
<name>A0ABU5CW80_9BACI</name>
<dbReference type="InterPro" id="IPR018579">
    <property type="entry name" value="Restrct_endonuc_II_LlaJI"/>
</dbReference>
<accession>A0ABU5CW80</accession>
<dbReference type="Pfam" id="PF09563">
    <property type="entry name" value="RE_LlaJI"/>
    <property type="match status" value="1"/>
</dbReference>
<protein>
    <submittedName>
        <fullName evidence="1">LlaJI family restriction endonuclease</fullName>
        <ecNumber evidence="1">3.1.21.-</ecNumber>
    </submittedName>
</protein>
<evidence type="ECO:0000313" key="1">
    <source>
        <dbReference type="EMBL" id="MDY0410628.1"/>
    </source>
</evidence>
<dbReference type="EMBL" id="JAWDIQ010000004">
    <property type="protein sequence ID" value="MDY0410628.1"/>
    <property type="molecule type" value="Genomic_DNA"/>
</dbReference>
<dbReference type="Proteomes" id="UP001275315">
    <property type="component" value="Unassembled WGS sequence"/>
</dbReference>
<keyword evidence="1" id="KW-0540">Nuclease</keyword>
<reference evidence="1 2" key="1">
    <citation type="submission" date="2023-10" db="EMBL/GenBank/DDBJ databases">
        <title>Virgibacillus soli CC-YMP-6 genome.</title>
        <authorList>
            <person name="Miliotis G."/>
            <person name="Sengupta P."/>
            <person name="Hameed A."/>
            <person name="Chuvochina M."/>
            <person name="Mcdonagh F."/>
            <person name="Simpson A.C."/>
            <person name="Singh N.K."/>
            <person name="Rekha P.D."/>
            <person name="Raman K."/>
            <person name="Hugenholtz P."/>
            <person name="Venkateswaran K."/>
        </authorList>
    </citation>
    <scope>NUCLEOTIDE SEQUENCE [LARGE SCALE GENOMIC DNA]</scope>
    <source>
        <strain evidence="1 2">CC-YMP-6</strain>
    </source>
</reference>
<keyword evidence="1" id="KW-0378">Hydrolase</keyword>